<dbReference type="GO" id="GO:0046872">
    <property type="term" value="F:metal ion binding"/>
    <property type="evidence" value="ECO:0007669"/>
    <property type="project" value="UniProtKB-KW"/>
</dbReference>
<keyword evidence="8" id="KW-0963">Cytoplasm</keyword>
<evidence type="ECO:0000313" key="22">
    <source>
        <dbReference type="EMBL" id="ADJ23137.1"/>
    </source>
</evidence>
<proteinExistence type="predicted"/>
<evidence type="ECO:0000256" key="16">
    <source>
        <dbReference type="ARBA" id="ARBA00024827"/>
    </source>
</evidence>
<dbReference type="GO" id="GO:0016020">
    <property type="term" value="C:membrane"/>
    <property type="evidence" value="ECO:0007669"/>
    <property type="project" value="UniProtKB-SubCell"/>
</dbReference>
<keyword evidence="7" id="KW-0004">4Fe-4S</keyword>
<dbReference type="GO" id="GO:0046983">
    <property type="term" value="F:protein dimerization activity"/>
    <property type="evidence" value="ECO:0007669"/>
    <property type="project" value="InterPro"/>
</dbReference>
<evidence type="ECO:0000256" key="1">
    <source>
        <dbReference type="ARBA" id="ARBA00000085"/>
    </source>
</evidence>
<dbReference type="HOGENOM" id="CLU_045360_0_0_5"/>
<dbReference type="EMBL" id="CP002083">
    <property type="protein sequence ID" value="ADJ23137.1"/>
    <property type="molecule type" value="Genomic_DNA"/>
</dbReference>
<keyword evidence="14" id="KW-0902">Two-component regulatory system</keyword>
<evidence type="ECO:0000256" key="3">
    <source>
        <dbReference type="ARBA" id="ARBA00004370"/>
    </source>
</evidence>
<evidence type="ECO:0000256" key="17">
    <source>
        <dbReference type="ARBA" id="ARBA00030800"/>
    </source>
</evidence>
<evidence type="ECO:0000256" key="7">
    <source>
        <dbReference type="ARBA" id="ARBA00022485"/>
    </source>
</evidence>
<dbReference type="Gene3D" id="1.20.5.1930">
    <property type="match status" value="1"/>
</dbReference>
<dbReference type="PRINTS" id="PR00344">
    <property type="entry name" value="BCTRLSENSOR"/>
</dbReference>
<dbReference type="Pfam" id="PF00672">
    <property type="entry name" value="HAMP"/>
    <property type="match status" value="1"/>
</dbReference>
<evidence type="ECO:0000256" key="5">
    <source>
        <dbReference type="ARBA" id="ARBA00012438"/>
    </source>
</evidence>
<keyword evidence="13" id="KW-0408">Iron</keyword>
<dbReference type="InterPro" id="IPR011712">
    <property type="entry name" value="Sig_transdc_His_kin_sub3_dim/P"/>
</dbReference>
<dbReference type="PANTHER" id="PTHR24421">
    <property type="entry name" value="NITRATE/NITRITE SENSOR PROTEIN NARX-RELATED"/>
    <property type="match status" value="1"/>
</dbReference>
<dbReference type="GO" id="GO:0005737">
    <property type="term" value="C:cytoplasm"/>
    <property type="evidence" value="ECO:0007669"/>
    <property type="project" value="UniProtKB-SubCell"/>
</dbReference>
<dbReference type="InterPro" id="IPR005467">
    <property type="entry name" value="His_kinase_dom"/>
</dbReference>
<dbReference type="AlphaFoldDB" id="D8JX01"/>
<dbReference type="SMART" id="SM00304">
    <property type="entry name" value="HAMP"/>
    <property type="match status" value="1"/>
</dbReference>
<dbReference type="Gene3D" id="6.10.340.10">
    <property type="match status" value="1"/>
</dbReference>
<feature type="transmembrane region" description="Helical" evidence="19">
    <location>
        <begin position="174"/>
        <end position="197"/>
    </location>
</feature>
<evidence type="ECO:0000256" key="18">
    <source>
        <dbReference type="SAM" id="MobiDB-lite"/>
    </source>
</evidence>
<evidence type="ECO:0000259" key="20">
    <source>
        <dbReference type="PROSITE" id="PS50109"/>
    </source>
</evidence>
<dbReference type="InterPro" id="IPR036890">
    <property type="entry name" value="HATPase_C_sf"/>
</dbReference>
<feature type="domain" description="HAMP" evidence="21">
    <location>
        <begin position="194"/>
        <end position="246"/>
    </location>
</feature>
<comment type="subcellular location">
    <subcellularLocation>
        <location evidence="4">Cytoplasm</location>
    </subcellularLocation>
    <subcellularLocation>
        <location evidence="3">Membrane</location>
    </subcellularLocation>
</comment>
<keyword evidence="15" id="KW-0411">Iron-sulfur</keyword>
<organism evidence="22 23">
    <name type="scientific">Hyphomicrobium denitrificans (strain ATCC 51888 / DSM 1869 / NCIMB 11706 / TK 0415)</name>
    <dbReference type="NCBI Taxonomy" id="582899"/>
    <lineage>
        <taxon>Bacteria</taxon>
        <taxon>Pseudomonadati</taxon>
        <taxon>Pseudomonadota</taxon>
        <taxon>Alphaproteobacteria</taxon>
        <taxon>Hyphomicrobiales</taxon>
        <taxon>Hyphomicrobiaceae</taxon>
        <taxon>Hyphomicrobium</taxon>
    </lineage>
</organism>
<dbReference type="GO" id="GO:0000155">
    <property type="term" value="F:phosphorelay sensor kinase activity"/>
    <property type="evidence" value="ECO:0007669"/>
    <property type="project" value="InterPro"/>
</dbReference>
<dbReference type="RefSeq" id="WP_013215352.1">
    <property type="nucleotide sequence ID" value="NC_014313.1"/>
</dbReference>
<dbReference type="InterPro" id="IPR003594">
    <property type="entry name" value="HATPase_dom"/>
</dbReference>
<dbReference type="PROSITE" id="PS50885">
    <property type="entry name" value="HAMP"/>
    <property type="match status" value="1"/>
</dbReference>
<keyword evidence="19" id="KW-0812">Transmembrane</keyword>
<evidence type="ECO:0000256" key="4">
    <source>
        <dbReference type="ARBA" id="ARBA00004496"/>
    </source>
</evidence>
<evidence type="ECO:0000256" key="19">
    <source>
        <dbReference type="SAM" id="Phobius"/>
    </source>
</evidence>
<dbReference type="Proteomes" id="UP000002033">
    <property type="component" value="Chromosome"/>
</dbReference>
<reference evidence="23" key="1">
    <citation type="journal article" date="2011" name="J. Bacteriol.">
        <title>Genome sequences of eight morphologically diverse alphaproteobacteria.</title>
        <authorList>
            <consortium name="US DOE Joint Genome Institute"/>
            <person name="Brown P.J."/>
            <person name="Kysela D.T."/>
            <person name="Buechlein A."/>
            <person name="Hemmerich C."/>
            <person name="Brun Y.V."/>
        </authorList>
    </citation>
    <scope>NUCLEOTIDE SEQUENCE [LARGE SCALE GENOMIC DNA]</scope>
    <source>
        <strain evidence="23">ATCC 51888 / DSM 1869 / NCIB 11706 / TK 0415</strain>
    </source>
</reference>
<evidence type="ECO:0000313" key="23">
    <source>
        <dbReference type="Proteomes" id="UP000002033"/>
    </source>
</evidence>
<dbReference type="SMART" id="SM00387">
    <property type="entry name" value="HATPase_c"/>
    <property type="match status" value="1"/>
</dbReference>
<dbReference type="CDD" id="cd06225">
    <property type="entry name" value="HAMP"/>
    <property type="match status" value="1"/>
</dbReference>
<sequence>MLDALFRKVSGFAWFGRSIRHQVLLAISLMLLLATTAAGTIAVVNGRNAVNVEIKASIDFAEGLLRELVRRIAAENLLSNLDYLVSREVDHMRHARIYVQDGGTPPKLLRSSSSDDDGPSPLSETPDWFESLMMPAGGEDHTRVIRVPNGDRQIILKGDPDDEIAEKWQQLSSLAIVASISMLLLVGAFYFVLGWILTPLQALARGLVALEAGENARRLEIPRVVEIADISRKFNSLAASLDQTRAENGELYKQIQSVQEDERREIARELHDEAGPCLFGITASAESINRISIKLDDESARRITTRTDEILSIADRLKAMNRALLKRLHPVSIGKVPLPALIKDLINDFDRRHTDVRIISEIGPFARAYAEKIELTVYRATQEALTNAVRHAQADNILIELREESSRAGSREQEPGILICLRVSDDGVGFKPGAAAGFGLSAMRERVLSAGGTLAVEARNPRGTSIAIKIPAEPRDASRLQVREASRITS</sequence>
<dbReference type="STRING" id="582899.Hden_1325"/>
<dbReference type="CDD" id="cd16917">
    <property type="entry name" value="HATPase_UhpB-NarQ-NarX-like"/>
    <property type="match status" value="1"/>
</dbReference>
<dbReference type="Pfam" id="PF07730">
    <property type="entry name" value="HisKA_3"/>
    <property type="match status" value="1"/>
</dbReference>
<comment type="function">
    <text evidence="16">Member of the two-component regulatory system NreB/NreC involved in the control of dissimilatory nitrate/nitrite reduction in response to oxygen. NreB functions as a direct oxygen sensor histidine kinase which is autophosphorylated, in the absence of oxygen, probably at the conserved histidine residue, and transfers its phosphate group probably to a conserved aspartate residue of NreC. NreB/NreC activates the expression of the nitrate (narGHJI) and nitrite (nir) reductase operons, as well as the putative nitrate transporter gene narT.</text>
</comment>
<dbReference type="KEGG" id="hdn:Hden_1325"/>
<dbReference type="EC" id="2.7.13.3" evidence="5"/>
<keyword evidence="12 22" id="KW-0418">Kinase</keyword>
<evidence type="ECO:0000259" key="21">
    <source>
        <dbReference type="PROSITE" id="PS50885"/>
    </source>
</evidence>
<evidence type="ECO:0000256" key="13">
    <source>
        <dbReference type="ARBA" id="ARBA00023004"/>
    </source>
</evidence>
<keyword evidence="9" id="KW-0597">Phosphoprotein</keyword>
<evidence type="ECO:0000256" key="11">
    <source>
        <dbReference type="ARBA" id="ARBA00022723"/>
    </source>
</evidence>
<name>D8JX01_HYPDA</name>
<feature type="domain" description="Histidine kinase" evidence="20">
    <location>
        <begin position="269"/>
        <end position="474"/>
    </location>
</feature>
<dbReference type="eggNOG" id="COG4585">
    <property type="taxonomic scope" value="Bacteria"/>
</dbReference>
<dbReference type="InterPro" id="IPR004358">
    <property type="entry name" value="Sig_transdc_His_kin-like_C"/>
</dbReference>
<evidence type="ECO:0000256" key="15">
    <source>
        <dbReference type="ARBA" id="ARBA00023014"/>
    </source>
</evidence>
<evidence type="ECO:0000256" key="8">
    <source>
        <dbReference type="ARBA" id="ARBA00022490"/>
    </source>
</evidence>
<comment type="catalytic activity">
    <reaction evidence="1">
        <text>ATP + protein L-histidine = ADP + protein N-phospho-L-histidine.</text>
        <dbReference type="EC" id="2.7.13.3"/>
    </reaction>
</comment>
<dbReference type="Gene3D" id="3.30.565.10">
    <property type="entry name" value="Histidine kinase-like ATPase, C-terminal domain"/>
    <property type="match status" value="1"/>
</dbReference>
<protein>
    <recommendedName>
        <fullName evidence="6">Oxygen sensor histidine kinase NreB</fullName>
        <ecNumber evidence="5">2.7.13.3</ecNumber>
    </recommendedName>
    <alternativeName>
        <fullName evidence="17">Nitrogen regulation protein B</fullName>
    </alternativeName>
</protein>
<evidence type="ECO:0000256" key="9">
    <source>
        <dbReference type="ARBA" id="ARBA00022553"/>
    </source>
</evidence>
<evidence type="ECO:0000256" key="14">
    <source>
        <dbReference type="ARBA" id="ARBA00023012"/>
    </source>
</evidence>
<dbReference type="Pfam" id="PF02518">
    <property type="entry name" value="HATPase_c"/>
    <property type="match status" value="1"/>
</dbReference>
<evidence type="ECO:0000256" key="10">
    <source>
        <dbReference type="ARBA" id="ARBA00022679"/>
    </source>
</evidence>
<keyword evidence="23" id="KW-1185">Reference proteome</keyword>
<dbReference type="SUPFAM" id="SSF55874">
    <property type="entry name" value="ATPase domain of HSP90 chaperone/DNA topoisomerase II/histidine kinase"/>
    <property type="match status" value="1"/>
</dbReference>
<keyword evidence="11" id="KW-0479">Metal-binding</keyword>
<evidence type="ECO:0000256" key="2">
    <source>
        <dbReference type="ARBA" id="ARBA00001966"/>
    </source>
</evidence>
<keyword evidence="19" id="KW-0472">Membrane</keyword>
<dbReference type="PROSITE" id="PS50109">
    <property type="entry name" value="HIS_KIN"/>
    <property type="match status" value="1"/>
</dbReference>
<dbReference type="InterPro" id="IPR050482">
    <property type="entry name" value="Sensor_HK_TwoCompSys"/>
</dbReference>
<evidence type="ECO:0000256" key="6">
    <source>
        <dbReference type="ARBA" id="ARBA00017322"/>
    </source>
</evidence>
<keyword evidence="10" id="KW-0808">Transferase</keyword>
<dbReference type="InterPro" id="IPR003660">
    <property type="entry name" value="HAMP_dom"/>
</dbReference>
<feature type="region of interest" description="Disordered" evidence="18">
    <location>
        <begin position="103"/>
        <end position="126"/>
    </location>
</feature>
<keyword evidence="19" id="KW-1133">Transmembrane helix</keyword>
<comment type="cofactor">
    <cofactor evidence="2">
        <name>[4Fe-4S] cluster</name>
        <dbReference type="ChEBI" id="CHEBI:49883"/>
    </cofactor>
</comment>
<dbReference type="GO" id="GO:0051539">
    <property type="term" value="F:4 iron, 4 sulfur cluster binding"/>
    <property type="evidence" value="ECO:0007669"/>
    <property type="project" value="UniProtKB-KW"/>
</dbReference>
<evidence type="ECO:0000256" key="12">
    <source>
        <dbReference type="ARBA" id="ARBA00022777"/>
    </source>
</evidence>
<gene>
    <name evidence="22" type="ordered locus">Hden_1325</name>
</gene>
<accession>D8JX01</accession>